<sequence length="317" mass="36892">MPDLSIIIPTYNRKDQLVKLIASILISDFPKENYEIIIIDDCSTDSTPEYIRKKFIDIANLSIYTKPENKRKSNSVNLGWHKAKGRFLFFIDDDTEIAPDTISQLYAASQNLGADYLFCPLMLYYDQPQKIWFAGLKLNFWATTGKFIYKNKQLADIITDKIETDAIITAFFVNKKIFDTIGGFNEKLFPFQFEELDFCVRAKTAGYKHFVITSAKLWHNHQTGNFINNPWRLYLEVKNRIISAKLWSQNRPQIIISHLFAMLIPISYLILKSSLFRDHYIACIKAVINGVYTGRTIAKNITPYYKRNFNDLKKEIC</sequence>
<reference evidence="6 7" key="1">
    <citation type="journal article" date="2016" name="Nat. Commun.">
        <title>Thousands of microbial genomes shed light on interconnected biogeochemical processes in an aquifer system.</title>
        <authorList>
            <person name="Anantharaman K."/>
            <person name="Brown C.T."/>
            <person name="Hug L.A."/>
            <person name="Sharon I."/>
            <person name="Castelle C.J."/>
            <person name="Probst A.J."/>
            <person name="Thomas B.C."/>
            <person name="Singh A."/>
            <person name="Wilkins M.J."/>
            <person name="Karaoz U."/>
            <person name="Brodie E.L."/>
            <person name="Williams K.H."/>
            <person name="Hubbard S.S."/>
            <person name="Banfield J.F."/>
        </authorList>
    </citation>
    <scope>NUCLEOTIDE SEQUENCE [LARGE SCALE GENOMIC DNA]</scope>
</reference>
<dbReference type="Proteomes" id="UP000176498">
    <property type="component" value="Unassembled WGS sequence"/>
</dbReference>
<evidence type="ECO:0000313" key="7">
    <source>
        <dbReference type="Proteomes" id="UP000176498"/>
    </source>
</evidence>
<dbReference type="InterPro" id="IPR001173">
    <property type="entry name" value="Glyco_trans_2-like"/>
</dbReference>
<evidence type="ECO:0000259" key="5">
    <source>
        <dbReference type="Pfam" id="PF00535"/>
    </source>
</evidence>
<gene>
    <name evidence="6" type="ORF">A2Y82_02340</name>
</gene>
<dbReference type="InterPro" id="IPR029044">
    <property type="entry name" value="Nucleotide-diphossugar_trans"/>
</dbReference>
<keyword evidence="4" id="KW-0472">Membrane</keyword>
<dbReference type="GO" id="GO:0016757">
    <property type="term" value="F:glycosyltransferase activity"/>
    <property type="evidence" value="ECO:0007669"/>
    <property type="project" value="UniProtKB-KW"/>
</dbReference>
<keyword evidence="2" id="KW-0328">Glycosyltransferase</keyword>
<evidence type="ECO:0000313" key="6">
    <source>
        <dbReference type="EMBL" id="OGY41701.1"/>
    </source>
</evidence>
<comment type="similarity">
    <text evidence="1">Belongs to the glycosyltransferase 2 family.</text>
</comment>
<dbReference type="AlphaFoldDB" id="A0A1G1XP09"/>
<comment type="caution">
    <text evidence="6">The sequence shown here is derived from an EMBL/GenBank/DDBJ whole genome shotgun (WGS) entry which is preliminary data.</text>
</comment>
<name>A0A1G1XP09_9BACT</name>
<dbReference type="PANTHER" id="PTHR43179:SF12">
    <property type="entry name" value="GALACTOFURANOSYLTRANSFERASE GLFT2"/>
    <property type="match status" value="1"/>
</dbReference>
<dbReference type="Pfam" id="PF00535">
    <property type="entry name" value="Glycos_transf_2"/>
    <property type="match status" value="1"/>
</dbReference>
<evidence type="ECO:0000256" key="2">
    <source>
        <dbReference type="ARBA" id="ARBA00022676"/>
    </source>
</evidence>
<protein>
    <recommendedName>
        <fullName evidence="5">Glycosyltransferase 2-like domain-containing protein</fullName>
    </recommendedName>
</protein>
<organism evidence="6 7">
    <name type="scientific">Candidatus Buchananbacteria bacterium RBG_13_36_9</name>
    <dbReference type="NCBI Taxonomy" id="1797530"/>
    <lineage>
        <taxon>Bacteria</taxon>
        <taxon>Candidatus Buchananiibacteriota</taxon>
    </lineage>
</organism>
<keyword evidence="3" id="KW-0808">Transferase</keyword>
<feature type="transmembrane region" description="Helical" evidence="4">
    <location>
        <begin position="254"/>
        <end position="271"/>
    </location>
</feature>
<evidence type="ECO:0000256" key="1">
    <source>
        <dbReference type="ARBA" id="ARBA00006739"/>
    </source>
</evidence>
<dbReference type="PANTHER" id="PTHR43179">
    <property type="entry name" value="RHAMNOSYLTRANSFERASE WBBL"/>
    <property type="match status" value="1"/>
</dbReference>
<keyword evidence="4" id="KW-0812">Transmembrane</keyword>
<dbReference type="Gene3D" id="3.90.550.10">
    <property type="entry name" value="Spore Coat Polysaccharide Biosynthesis Protein SpsA, Chain A"/>
    <property type="match status" value="1"/>
</dbReference>
<accession>A0A1G1XP09</accession>
<dbReference type="EMBL" id="MHHZ01000014">
    <property type="protein sequence ID" value="OGY41701.1"/>
    <property type="molecule type" value="Genomic_DNA"/>
</dbReference>
<dbReference type="SUPFAM" id="SSF53448">
    <property type="entry name" value="Nucleotide-diphospho-sugar transferases"/>
    <property type="match status" value="1"/>
</dbReference>
<proteinExistence type="inferred from homology"/>
<evidence type="ECO:0000256" key="4">
    <source>
        <dbReference type="SAM" id="Phobius"/>
    </source>
</evidence>
<evidence type="ECO:0000256" key="3">
    <source>
        <dbReference type="ARBA" id="ARBA00022679"/>
    </source>
</evidence>
<feature type="domain" description="Glycosyltransferase 2-like" evidence="5">
    <location>
        <begin position="5"/>
        <end position="165"/>
    </location>
</feature>
<keyword evidence="4" id="KW-1133">Transmembrane helix</keyword>